<dbReference type="Pfam" id="PF08786">
    <property type="entry name" value="DcrB"/>
    <property type="match status" value="1"/>
</dbReference>
<gene>
    <name evidence="1" type="primary">idrC_2</name>
    <name evidence="1" type="ORF">NCTC10975_04438</name>
</gene>
<dbReference type="RefSeq" id="WP_049196458.1">
    <property type="nucleotide sequence ID" value="NZ_BGMB01000032.1"/>
</dbReference>
<dbReference type="InterPro" id="IPR014894">
    <property type="entry name" value="DcrB/EagT6"/>
</dbReference>
<dbReference type="SUPFAM" id="SSF55724">
    <property type="entry name" value="Mog1p/PsbP-like"/>
    <property type="match status" value="1"/>
</dbReference>
<reference evidence="1 2" key="1">
    <citation type="submission" date="2018-06" db="EMBL/GenBank/DDBJ databases">
        <authorList>
            <consortium name="Pathogen Informatics"/>
            <person name="Doyle S."/>
        </authorList>
    </citation>
    <scope>NUCLEOTIDE SEQUENCE [LARGE SCALE GENOMIC DNA]</scope>
    <source>
        <strain evidence="1 2">NCTC10975</strain>
    </source>
</reference>
<proteinExistence type="predicted"/>
<sequence length="143" mass="16515">MNNESRCVFSEGSVLLPDGYKEQTINILISPTGHAVNISRDDKAKDLSFEEYILNQKALLQRSLKEWQLLEEKPSMLGQDLIQGYLISSRYRPNKKQQVYQIQAVYPLTNTQVLIFTMSSPHAFNDTQWTWMNTLLSSFQPRG</sequence>
<evidence type="ECO:0000313" key="2">
    <source>
        <dbReference type="Proteomes" id="UP000251485"/>
    </source>
</evidence>
<dbReference type="EMBL" id="UAUE01000029">
    <property type="protein sequence ID" value="SPZ01959.1"/>
    <property type="molecule type" value="Genomic_DNA"/>
</dbReference>
<dbReference type="Gene3D" id="3.40.1000.10">
    <property type="entry name" value="Mog1/PsbP, alpha/beta/alpha sandwich"/>
    <property type="match status" value="1"/>
</dbReference>
<protein>
    <submittedName>
        <fullName evidence="1">IdrC</fullName>
    </submittedName>
</protein>
<name>A0A2X2E1J9_PROMI</name>
<organism evidence="1 2">
    <name type="scientific">Proteus mirabilis</name>
    <dbReference type="NCBI Taxonomy" id="584"/>
    <lineage>
        <taxon>Bacteria</taxon>
        <taxon>Pseudomonadati</taxon>
        <taxon>Pseudomonadota</taxon>
        <taxon>Gammaproteobacteria</taxon>
        <taxon>Enterobacterales</taxon>
        <taxon>Morganellaceae</taxon>
        <taxon>Proteus</taxon>
    </lineage>
</organism>
<dbReference type="InterPro" id="IPR016123">
    <property type="entry name" value="Mog1/PsbP_a/b/a-sand"/>
</dbReference>
<dbReference type="AlphaFoldDB" id="A0A2X2E1J9"/>
<dbReference type="Proteomes" id="UP000251485">
    <property type="component" value="Unassembled WGS sequence"/>
</dbReference>
<evidence type="ECO:0000313" key="1">
    <source>
        <dbReference type="EMBL" id="SPZ01959.1"/>
    </source>
</evidence>
<accession>A0A2X2E1J9</accession>